<organism evidence="7 8">
    <name type="scientific">Mycolicibacterium mageritense</name>
    <name type="common">Mycobacterium mageritense</name>
    <dbReference type="NCBI Taxonomy" id="53462"/>
    <lineage>
        <taxon>Bacteria</taxon>
        <taxon>Bacillati</taxon>
        <taxon>Actinomycetota</taxon>
        <taxon>Actinomycetes</taxon>
        <taxon>Mycobacteriales</taxon>
        <taxon>Mycobacteriaceae</taxon>
        <taxon>Mycolicibacterium</taxon>
    </lineage>
</organism>
<keyword evidence="2" id="KW-0813">Transport</keyword>
<feature type="transmembrane region" description="Helical" evidence="6">
    <location>
        <begin position="230"/>
        <end position="249"/>
    </location>
</feature>
<reference evidence="7" key="1">
    <citation type="submission" date="2023-03" db="EMBL/GenBank/DDBJ databases">
        <title>Draft genome sequence of a Mycolicibacterium mageritense strain H4_3_1 isolated from a hybrid biological-inorganic system reactor.</title>
        <authorList>
            <person name="Feng X."/>
            <person name="Kazama D."/>
            <person name="Sato K."/>
            <person name="Kobayashi H."/>
        </authorList>
    </citation>
    <scope>NUCLEOTIDE SEQUENCE</scope>
    <source>
        <strain evidence="7">H4_3_1</strain>
    </source>
</reference>
<feature type="transmembrane region" description="Helical" evidence="6">
    <location>
        <begin position="321"/>
        <end position="340"/>
    </location>
</feature>
<feature type="transmembrane region" description="Helical" evidence="6">
    <location>
        <begin position="467"/>
        <end position="484"/>
    </location>
</feature>
<feature type="transmembrane region" description="Helical" evidence="6">
    <location>
        <begin position="441"/>
        <end position="461"/>
    </location>
</feature>
<dbReference type="PANTHER" id="PTHR45649">
    <property type="entry name" value="AMINO-ACID PERMEASE BAT1"/>
    <property type="match status" value="1"/>
</dbReference>
<feature type="transmembrane region" description="Helical" evidence="6">
    <location>
        <begin position="270"/>
        <end position="291"/>
    </location>
</feature>
<dbReference type="PANTHER" id="PTHR45649:SF26">
    <property type="entry name" value="OS04G0435100 PROTEIN"/>
    <property type="match status" value="1"/>
</dbReference>
<evidence type="ECO:0000313" key="8">
    <source>
        <dbReference type="Proteomes" id="UP001241092"/>
    </source>
</evidence>
<accession>A0AAI8TVG8</accession>
<dbReference type="Pfam" id="PF13520">
    <property type="entry name" value="AA_permease_2"/>
    <property type="match status" value="1"/>
</dbReference>
<comment type="subcellular location">
    <subcellularLocation>
        <location evidence="1">Membrane</location>
        <topology evidence="1">Multi-pass membrane protein</topology>
    </subcellularLocation>
</comment>
<gene>
    <name evidence="7" type="ORF">hbim_03220</name>
</gene>
<evidence type="ECO:0000256" key="5">
    <source>
        <dbReference type="ARBA" id="ARBA00023136"/>
    </source>
</evidence>
<dbReference type="GO" id="GO:0022857">
    <property type="term" value="F:transmembrane transporter activity"/>
    <property type="evidence" value="ECO:0007669"/>
    <property type="project" value="InterPro"/>
</dbReference>
<feature type="transmembrane region" description="Helical" evidence="6">
    <location>
        <begin position="371"/>
        <end position="391"/>
    </location>
</feature>
<evidence type="ECO:0000256" key="1">
    <source>
        <dbReference type="ARBA" id="ARBA00004141"/>
    </source>
</evidence>
<keyword evidence="4 6" id="KW-1133">Transmembrane helix</keyword>
<dbReference type="RefSeq" id="WP_229478574.1">
    <property type="nucleotide sequence ID" value="NZ_AP027452.1"/>
</dbReference>
<feature type="transmembrane region" description="Helical" evidence="6">
    <location>
        <begin position="158"/>
        <end position="176"/>
    </location>
</feature>
<feature type="transmembrane region" description="Helical" evidence="6">
    <location>
        <begin position="397"/>
        <end position="421"/>
    </location>
</feature>
<evidence type="ECO:0000256" key="3">
    <source>
        <dbReference type="ARBA" id="ARBA00022692"/>
    </source>
</evidence>
<keyword evidence="5 6" id="KW-0472">Membrane</keyword>
<dbReference type="EMBL" id="AP027452">
    <property type="protein sequence ID" value="BDY29282.1"/>
    <property type="molecule type" value="Genomic_DNA"/>
</dbReference>
<dbReference type="InterPro" id="IPR002293">
    <property type="entry name" value="AA/rel_permease1"/>
</dbReference>
<evidence type="ECO:0000256" key="6">
    <source>
        <dbReference type="SAM" id="Phobius"/>
    </source>
</evidence>
<keyword evidence="3 6" id="KW-0812">Transmembrane</keyword>
<sequence length="504" mass="53574">MTDALRGGAPPTHSPNPDVTLSTEDAKLAQFGYTQKLDRSVGTLASFAIGFATISATTAVFTGFGAGYFTAGGPFVWTLLLAGAVFALWAFIAADLTAKIPLAGYSYQWISRINGPSLGWFTGFIALMGWVCGMTGVGFILSGYLGGLFGWNMSQSEQILVAIGVVFLCVLINIYGVRFATMVNNIGVSLELVITVGATALVAIIAFSAPENHQPISVLFTGGEAGDKDSYLLAWLAAALGPFFGLIGVESGADVAEETKDARRVVPKTMFYALVTSIVIELLMYIVYVLAIRDVAAVEANAAAPIEEIINQQAGPVVTKVVVAVALTNILACLLANILVATRLTYSMARDNMLPFSSVWRHVSPASKTPTYAVLGLGCLSALLLLSALVNEEAFNYIIGIASLLFFFVYILQTIGLLIGYRQGTIPPAEPGTFDLGRFRLPLYVTALVVFGAVAVTLLFLPQFTNNKWVFLGVVALAAIWWATGLKARLRSGDAGSDYAKTHN</sequence>
<evidence type="ECO:0008006" key="9">
    <source>
        <dbReference type="Google" id="ProtNLM"/>
    </source>
</evidence>
<dbReference type="Gene3D" id="1.20.1740.10">
    <property type="entry name" value="Amino acid/polyamine transporter I"/>
    <property type="match status" value="1"/>
</dbReference>
<evidence type="ECO:0000313" key="7">
    <source>
        <dbReference type="EMBL" id="BDY29282.1"/>
    </source>
</evidence>
<dbReference type="PIRSF" id="PIRSF006060">
    <property type="entry name" value="AA_transporter"/>
    <property type="match status" value="1"/>
</dbReference>
<proteinExistence type="predicted"/>
<dbReference type="GO" id="GO:0016020">
    <property type="term" value="C:membrane"/>
    <property type="evidence" value="ECO:0007669"/>
    <property type="project" value="UniProtKB-SubCell"/>
</dbReference>
<feature type="transmembrane region" description="Helical" evidence="6">
    <location>
        <begin position="188"/>
        <end position="210"/>
    </location>
</feature>
<name>A0AAI8TVG8_MYCME</name>
<feature type="transmembrane region" description="Helical" evidence="6">
    <location>
        <begin position="44"/>
        <end position="69"/>
    </location>
</feature>
<protein>
    <recommendedName>
        <fullName evidence="9">Amino acid permease</fullName>
    </recommendedName>
</protein>
<evidence type="ECO:0000256" key="4">
    <source>
        <dbReference type="ARBA" id="ARBA00022989"/>
    </source>
</evidence>
<feature type="transmembrane region" description="Helical" evidence="6">
    <location>
        <begin position="118"/>
        <end position="146"/>
    </location>
</feature>
<feature type="transmembrane region" description="Helical" evidence="6">
    <location>
        <begin position="75"/>
        <end position="97"/>
    </location>
</feature>
<dbReference type="AlphaFoldDB" id="A0AAI8TVG8"/>
<dbReference type="Proteomes" id="UP001241092">
    <property type="component" value="Chromosome"/>
</dbReference>
<evidence type="ECO:0000256" key="2">
    <source>
        <dbReference type="ARBA" id="ARBA00022448"/>
    </source>
</evidence>